<evidence type="ECO:0000313" key="2">
    <source>
        <dbReference type="Proteomes" id="UP001163731"/>
    </source>
</evidence>
<dbReference type="Proteomes" id="UP001163731">
    <property type="component" value="Unassembled WGS sequence"/>
</dbReference>
<dbReference type="EMBL" id="JAPDHW010000020">
    <property type="protein sequence ID" value="MCW3170492.1"/>
    <property type="molecule type" value="Genomic_DNA"/>
</dbReference>
<name>A0ABT3I355_9FLAO</name>
<reference evidence="1" key="1">
    <citation type="submission" date="2022-10" db="EMBL/GenBank/DDBJ databases">
        <title>Chryseobacterium babae sp. nov. isolated from the gut of the beetle Oryctes rhinoceros, and Chryseobacterium kimseyorum sp. nov., isolated from a stick insect rearing cage.</title>
        <authorList>
            <person name="Shelomi M."/>
            <person name="Han C.-J."/>
            <person name="Chen W.-M."/>
            <person name="Chen H.-K."/>
            <person name="Liaw S.-J."/>
            <person name="Muhle E."/>
            <person name="Clermont D."/>
        </authorList>
    </citation>
    <scope>NUCLEOTIDE SEQUENCE</scope>
    <source>
        <strain evidence="1">09-1422</strain>
    </source>
</reference>
<dbReference type="PROSITE" id="PS51257">
    <property type="entry name" value="PROKAR_LIPOPROTEIN"/>
    <property type="match status" value="1"/>
</dbReference>
<keyword evidence="2" id="KW-1185">Reference proteome</keyword>
<comment type="caution">
    <text evidence="1">The sequence shown here is derived from an EMBL/GenBank/DDBJ whole genome shotgun (WGS) entry which is preliminary data.</text>
</comment>
<evidence type="ECO:0008006" key="3">
    <source>
        <dbReference type="Google" id="ProtNLM"/>
    </source>
</evidence>
<proteinExistence type="predicted"/>
<evidence type="ECO:0000313" key="1">
    <source>
        <dbReference type="EMBL" id="MCW3170492.1"/>
    </source>
</evidence>
<organism evidence="1 2">
    <name type="scientific">Chryseobacterium kimseyorum</name>
    <dbReference type="NCBI Taxonomy" id="2984028"/>
    <lineage>
        <taxon>Bacteria</taxon>
        <taxon>Pseudomonadati</taxon>
        <taxon>Bacteroidota</taxon>
        <taxon>Flavobacteriia</taxon>
        <taxon>Flavobacteriales</taxon>
        <taxon>Weeksellaceae</taxon>
        <taxon>Chryseobacterium group</taxon>
        <taxon>Chryseobacterium</taxon>
    </lineage>
</organism>
<gene>
    <name evidence="1" type="ORF">OMO38_18345</name>
</gene>
<dbReference type="RefSeq" id="WP_264751630.1">
    <property type="nucleotide sequence ID" value="NZ_JAPDHW010000020.1"/>
</dbReference>
<sequence length="165" mass="18856">MKPILIIALISGFLSCKKTNPSLNSHSNKNSYKIMVPKRDTLIKFSQNLHLYFGTFDYSKNLWKDPVFISNTKDTTVIKNWDLDWGSELDIRFSPNKKYLVLDAIIIGDLSDGGKEDLYENYTCQLISTTKTAILDSFQENCDGQWNTNNEWVVNGEVVFIGSDK</sequence>
<accession>A0ABT3I355</accession>
<protein>
    <recommendedName>
        <fullName evidence="3">Carbohydrate-binding domain-containing protein</fullName>
    </recommendedName>
</protein>